<dbReference type="SUPFAM" id="SSF55486">
    <property type="entry name" value="Metalloproteases ('zincins'), catalytic domain"/>
    <property type="match status" value="1"/>
</dbReference>
<feature type="binding site" evidence="8">
    <location>
        <position position="124"/>
    </location>
    <ligand>
        <name>Zn(2+)</name>
        <dbReference type="ChEBI" id="CHEBI:29105"/>
        <note>catalytic</note>
    </ligand>
</feature>
<keyword evidence="10" id="KW-1185">Reference proteome</keyword>
<comment type="similarity">
    <text evidence="1 8">Belongs to the endoribonuclease YbeY family.</text>
</comment>
<keyword evidence="5 8" id="KW-0255">Endonuclease</keyword>
<dbReference type="InterPro" id="IPR002036">
    <property type="entry name" value="YbeY"/>
</dbReference>
<keyword evidence="7 8" id="KW-0862">Zinc</keyword>
<name>A0ABX7WUA9_9GAMM</name>
<evidence type="ECO:0000256" key="3">
    <source>
        <dbReference type="ARBA" id="ARBA00022722"/>
    </source>
</evidence>
<dbReference type="Gene3D" id="3.40.390.30">
    <property type="entry name" value="Metalloproteases ('zincins'), catalytic domain"/>
    <property type="match status" value="1"/>
</dbReference>
<evidence type="ECO:0000256" key="8">
    <source>
        <dbReference type="HAMAP-Rule" id="MF_00009"/>
    </source>
</evidence>
<dbReference type="PROSITE" id="PS01306">
    <property type="entry name" value="UPF0054"/>
    <property type="match status" value="1"/>
</dbReference>
<dbReference type="InterPro" id="IPR023091">
    <property type="entry name" value="MetalPrtase_cat_dom_sf_prd"/>
</dbReference>
<proteinExistence type="inferred from homology"/>
<dbReference type="PANTHER" id="PTHR46986">
    <property type="entry name" value="ENDORIBONUCLEASE YBEY, CHLOROPLASTIC"/>
    <property type="match status" value="1"/>
</dbReference>
<keyword evidence="2 8" id="KW-0690">Ribosome biogenesis</keyword>
<dbReference type="Proteomes" id="UP000672039">
    <property type="component" value="Chromosome"/>
</dbReference>
<reference evidence="9 10" key="1">
    <citation type="submission" date="2021-04" db="EMBL/GenBank/DDBJ databases">
        <title>Genomics, taxonomy and metabolism of representatives of sulfur bacteria of the genus Thiothrix: Thiothrix fructosivorans QT, Thiothrix unzii A1T and three new species, Thiothrix subterranea sp. nov., Thiothrix litoralis sp. nov. and 'Candidatus Thiothrix anitrata' sp. nov.</title>
        <authorList>
            <person name="Ravin N.V."/>
            <person name="Smolyakov D."/>
            <person name="Rudenko T.S."/>
            <person name="Mardanov A.V."/>
            <person name="Beletsky A.V."/>
            <person name="Markov N.D."/>
            <person name="Fomenkov A.I."/>
            <person name="Roberts R.J."/>
            <person name="Karnachuk O.V."/>
            <person name="Novikov A."/>
            <person name="Grabovich M.Y."/>
        </authorList>
    </citation>
    <scope>NUCLEOTIDE SEQUENCE [LARGE SCALE GENOMIC DNA]</scope>
    <source>
        <strain evidence="9 10">AS</strain>
    </source>
</reference>
<feature type="binding site" evidence="8">
    <location>
        <position position="130"/>
    </location>
    <ligand>
        <name>Zn(2+)</name>
        <dbReference type="ChEBI" id="CHEBI:29105"/>
        <note>catalytic</note>
    </ligand>
</feature>
<organism evidence="9 10">
    <name type="scientific">Thiothrix litoralis</name>
    <dbReference type="NCBI Taxonomy" id="2891210"/>
    <lineage>
        <taxon>Bacteria</taxon>
        <taxon>Pseudomonadati</taxon>
        <taxon>Pseudomonadota</taxon>
        <taxon>Gammaproteobacteria</taxon>
        <taxon>Thiotrichales</taxon>
        <taxon>Thiotrichaceae</taxon>
        <taxon>Thiothrix</taxon>
    </lineage>
</organism>
<dbReference type="RefSeq" id="WP_028488107.1">
    <property type="nucleotide sequence ID" value="NZ_CP072801.1"/>
</dbReference>
<comment type="subcellular location">
    <subcellularLocation>
        <location evidence="8">Cytoplasm</location>
    </subcellularLocation>
</comment>
<keyword evidence="8" id="KW-0963">Cytoplasm</keyword>
<accession>A0ABX7WUA9</accession>
<keyword evidence="3 8" id="KW-0540">Nuclease</keyword>
<dbReference type="EC" id="3.1.-.-" evidence="8"/>
<comment type="function">
    <text evidence="8">Single strand-specific metallo-endoribonuclease involved in late-stage 70S ribosome quality control and in maturation of the 3' terminus of the 16S rRNA.</text>
</comment>
<sequence length="159" mass="17717">MSLQLDIQNPEDYPNIPAEADLLRWAQAAWPGGADAEAGVVVRIVNAAESQELNRAYRDKDYPTNVLSFPYDEPSIPDEEDDADDIEYLGDLVICLPVIEREAAEQGKTPTQHWAHLLIHGLLHLQGYDHITDAEAEEMEGLETDILGKLGFPDPYHSP</sequence>
<feature type="binding site" evidence="8">
    <location>
        <position position="120"/>
    </location>
    <ligand>
        <name>Zn(2+)</name>
        <dbReference type="ChEBI" id="CHEBI:29105"/>
        <note>catalytic</note>
    </ligand>
</feature>
<keyword evidence="4 8" id="KW-0479">Metal-binding</keyword>
<evidence type="ECO:0000256" key="7">
    <source>
        <dbReference type="ARBA" id="ARBA00022833"/>
    </source>
</evidence>
<dbReference type="Pfam" id="PF02130">
    <property type="entry name" value="YbeY"/>
    <property type="match status" value="1"/>
</dbReference>
<gene>
    <name evidence="8 9" type="primary">ybeY</name>
    <name evidence="9" type="ORF">J9253_10605</name>
</gene>
<dbReference type="InterPro" id="IPR020549">
    <property type="entry name" value="YbeY_CS"/>
</dbReference>
<evidence type="ECO:0000256" key="4">
    <source>
        <dbReference type="ARBA" id="ARBA00022723"/>
    </source>
</evidence>
<evidence type="ECO:0000313" key="9">
    <source>
        <dbReference type="EMBL" id="QTR44505.1"/>
    </source>
</evidence>
<comment type="cofactor">
    <cofactor evidence="8">
        <name>Zn(2+)</name>
        <dbReference type="ChEBI" id="CHEBI:29105"/>
    </cofactor>
    <text evidence="8">Binds 1 zinc ion.</text>
</comment>
<dbReference type="PANTHER" id="PTHR46986:SF1">
    <property type="entry name" value="ENDORIBONUCLEASE YBEY, CHLOROPLASTIC"/>
    <property type="match status" value="1"/>
</dbReference>
<dbReference type="NCBIfam" id="TIGR00043">
    <property type="entry name" value="rRNA maturation RNase YbeY"/>
    <property type="match status" value="1"/>
</dbReference>
<keyword evidence="6 8" id="KW-0378">Hydrolase</keyword>
<evidence type="ECO:0000256" key="1">
    <source>
        <dbReference type="ARBA" id="ARBA00010875"/>
    </source>
</evidence>
<evidence type="ECO:0000256" key="6">
    <source>
        <dbReference type="ARBA" id="ARBA00022801"/>
    </source>
</evidence>
<evidence type="ECO:0000256" key="2">
    <source>
        <dbReference type="ARBA" id="ARBA00022517"/>
    </source>
</evidence>
<dbReference type="EMBL" id="CP072801">
    <property type="protein sequence ID" value="QTR44505.1"/>
    <property type="molecule type" value="Genomic_DNA"/>
</dbReference>
<keyword evidence="8" id="KW-0698">rRNA processing</keyword>
<protein>
    <recommendedName>
        <fullName evidence="8">Endoribonuclease YbeY</fullName>
        <ecNumber evidence="8">3.1.-.-</ecNumber>
    </recommendedName>
</protein>
<dbReference type="HAMAP" id="MF_00009">
    <property type="entry name" value="Endoribonucl_YbeY"/>
    <property type="match status" value="1"/>
</dbReference>
<evidence type="ECO:0000256" key="5">
    <source>
        <dbReference type="ARBA" id="ARBA00022759"/>
    </source>
</evidence>
<evidence type="ECO:0000313" key="10">
    <source>
        <dbReference type="Proteomes" id="UP000672039"/>
    </source>
</evidence>